<accession>A0A511XI34</accession>
<proteinExistence type="predicted"/>
<comment type="caution">
    <text evidence="2">The sequence shown here is derived from an EMBL/GenBank/DDBJ whole genome shotgun (WGS) entry which is preliminary data.</text>
</comment>
<dbReference type="Proteomes" id="UP000321746">
    <property type="component" value="Unassembled WGS sequence"/>
</dbReference>
<evidence type="ECO:0000256" key="1">
    <source>
        <dbReference type="SAM" id="MobiDB-lite"/>
    </source>
</evidence>
<protein>
    <submittedName>
        <fullName evidence="2">Uncharacterized protein</fullName>
    </submittedName>
</protein>
<gene>
    <name evidence="2" type="ORF">AOE01nite_08320</name>
</gene>
<reference evidence="2 3" key="1">
    <citation type="submission" date="2019-07" db="EMBL/GenBank/DDBJ databases">
        <title>Whole genome shotgun sequence of Acetobacter oeni NBRC 105207.</title>
        <authorList>
            <person name="Hosoyama A."/>
            <person name="Uohara A."/>
            <person name="Ohji S."/>
            <person name="Ichikawa N."/>
        </authorList>
    </citation>
    <scope>NUCLEOTIDE SEQUENCE [LARGE SCALE GENOMIC DNA]</scope>
    <source>
        <strain evidence="2 3">NBRC 105207</strain>
    </source>
</reference>
<evidence type="ECO:0000313" key="3">
    <source>
        <dbReference type="Proteomes" id="UP000321746"/>
    </source>
</evidence>
<sequence length="83" mass="8974">MTPGQQMESIAYPPRSLKTAVRRKVKVTQAPVLSDRRDGSTQPLSPPGNPGHPEFGQTAVRVEMGDHTETGERPCVSCLCDGK</sequence>
<organism evidence="2 3">
    <name type="scientific">Acetobacter oeni</name>
    <dbReference type="NCBI Taxonomy" id="304077"/>
    <lineage>
        <taxon>Bacteria</taxon>
        <taxon>Pseudomonadati</taxon>
        <taxon>Pseudomonadota</taxon>
        <taxon>Alphaproteobacteria</taxon>
        <taxon>Acetobacterales</taxon>
        <taxon>Acetobacteraceae</taxon>
        <taxon>Acetobacter</taxon>
    </lineage>
</organism>
<evidence type="ECO:0000313" key="2">
    <source>
        <dbReference type="EMBL" id="GEN62608.1"/>
    </source>
</evidence>
<feature type="region of interest" description="Disordered" evidence="1">
    <location>
        <begin position="21"/>
        <end position="60"/>
    </location>
</feature>
<name>A0A511XI34_9PROT</name>
<dbReference type="EMBL" id="BJYG01000007">
    <property type="protein sequence ID" value="GEN62608.1"/>
    <property type="molecule type" value="Genomic_DNA"/>
</dbReference>
<keyword evidence="3" id="KW-1185">Reference proteome</keyword>
<dbReference type="AlphaFoldDB" id="A0A511XI34"/>